<dbReference type="Pfam" id="PF05043">
    <property type="entry name" value="Mga"/>
    <property type="match status" value="1"/>
</dbReference>
<dbReference type="AlphaFoldDB" id="A0AAJ1ST62"/>
<name>A0AAJ1ST62_9ENTE</name>
<organism evidence="2 3">
    <name type="scientific">Enterococcus lactis</name>
    <dbReference type="NCBI Taxonomy" id="357441"/>
    <lineage>
        <taxon>Bacteria</taxon>
        <taxon>Bacillati</taxon>
        <taxon>Bacillota</taxon>
        <taxon>Bacilli</taxon>
        <taxon>Lactobacillales</taxon>
        <taxon>Enterococcaceae</taxon>
        <taxon>Enterococcus</taxon>
    </lineage>
</organism>
<evidence type="ECO:0000259" key="1">
    <source>
        <dbReference type="Pfam" id="PF05043"/>
    </source>
</evidence>
<feature type="domain" description="Mga helix-turn-helix" evidence="1">
    <location>
        <begin position="71"/>
        <end position="166"/>
    </location>
</feature>
<dbReference type="EMBL" id="JAVBZS010000122">
    <property type="protein sequence ID" value="MDP8591227.1"/>
    <property type="molecule type" value="Genomic_DNA"/>
</dbReference>
<reference evidence="2 3" key="1">
    <citation type="submission" date="2023-08" db="EMBL/GenBank/DDBJ databases">
        <title>Whole genome sequencing of Enterococcus.</title>
        <authorList>
            <person name="Kaptchouang Tchatchouang C.D."/>
            <person name="Ateba C.N."/>
        </authorList>
    </citation>
    <scope>NUCLEOTIDE SEQUENCE [LARGE SCALE GENOMIC DNA]</scope>
    <source>
        <strain evidence="2 3">ENT3_CNKT_NWU</strain>
    </source>
</reference>
<dbReference type="RefSeq" id="WP_002342321.1">
    <property type="nucleotide sequence ID" value="NZ_CP079880.1"/>
</dbReference>
<gene>
    <name evidence="2" type="ORF">RAN64_14790</name>
</gene>
<dbReference type="InterPro" id="IPR007737">
    <property type="entry name" value="Mga_HTH"/>
</dbReference>
<evidence type="ECO:0000313" key="3">
    <source>
        <dbReference type="Proteomes" id="UP001238215"/>
    </source>
</evidence>
<proteinExistence type="predicted"/>
<dbReference type="Proteomes" id="UP001238215">
    <property type="component" value="Unassembled WGS sequence"/>
</dbReference>
<evidence type="ECO:0000313" key="2">
    <source>
        <dbReference type="EMBL" id="MDP8591227.1"/>
    </source>
</evidence>
<keyword evidence="3" id="KW-1185">Reference proteome</keyword>
<accession>A0AAJ1ST62</accession>
<protein>
    <submittedName>
        <fullName evidence="2">Helix-turn-helix domain-containing protein</fullName>
    </submittedName>
</protein>
<dbReference type="GeneID" id="66498695"/>
<sequence>MVGFLEKQLERQIMLICLLSMDMAEINDLAEELKVTDKTIIADIDNFNSSCFPAYIEVNQYKEVTLKIPSNLNLDDIFIKILNNSIYIEVLKYILISEPSLTEISAKLFLSKTSVRRIITKINTYFSKERLDIQIILTTRLQIILTTRLQIIGDEIYIRKFFSSMFKEICKEKDLPYFEMIYKMLKRCLIKQGRDASSSKIIYTVYYIFTSIIRIGNDHLIPKEELADRPAVVDSIMETIKSDTVFCTLINQNYKFVISRENIENILSPYLSLLFTNPAETDEYMLRRVELFLKHFYYLSNINETVTTEKVLHFTSFITFYKELTFFKVSYADIFYKKILKKKVQIWEAYQSALIISNLSSVRKNELLLKELLLELIVSSNELLHRVEPKLKERSILLLSSQEMGLPILYKNLILNKYPSFKKVDIYEKDVFSLDYTLINQYDLVLTDVNLNLNRISSAILKISKVPTDAFWHNLETFLHST</sequence>
<comment type="caution">
    <text evidence="2">The sequence shown here is derived from an EMBL/GenBank/DDBJ whole genome shotgun (WGS) entry which is preliminary data.</text>
</comment>